<evidence type="ECO:0000256" key="11">
    <source>
        <dbReference type="ARBA" id="ARBA00030848"/>
    </source>
</evidence>
<evidence type="ECO:0000256" key="6">
    <source>
        <dbReference type="ARBA" id="ARBA00012529"/>
    </source>
</evidence>
<dbReference type="GO" id="GO:0030145">
    <property type="term" value="F:manganese ion binding"/>
    <property type="evidence" value="ECO:0007669"/>
    <property type="project" value="TreeGrafter"/>
</dbReference>
<dbReference type="InterPro" id="IPR029052">
    <property type="entry name" value="Metallo-depent_PP-like"/>
</dbReference>
<comment type="cofactor">
    <cofactor evidence="1">
        <name>Mg(2+)</name>
        <dbReference type="ChEBI" id="CHEBI:18420"/>
    </cofactor>
</comment>
<evidence type="ECO:0000313" key="19">
    <source>
        <dbReference type="RefSeq" id="XP_028264016.1"/>
    </source>
</evidence>
<evidence type="ECO:0000256" key="13">
    <source>
        <dbReference type="ARBA" id="ARBA00047486"/>
    </source>
</evidence>
<dbReference type="CDD" id="cd07396">
    <property type="entry name" value="MPP_Nbla03831"/>
    <property type="match status" value="1"/>
</dbReference>
<name>A0A6P7IGY7_9TELE</name>
<dbReference type="RefSeq" id="XP_028264016.1">
    <property type="nucleotide sequence ID" value="XM_028408215.1"/>
</dbReference>
<dbReference type="PANTHER" id="PTHR16509">
    <property type="match status" value="1"/>
</dbReference>
<evidence type="ECO:0000256" key="3">
    <source>
        <dbReference type="ARBA" id="ARBA00011245"/>
    </source>
</evidence>
<evidence type="ECO:0000256" key="2">
    <source>
        <dbReference type="ARBA" id="ARBA00006362"/>
    </source>
</evidence>
<protein>
    <recommendedName>
        <fullName evidence="7">Manganese-dependent ADP-ribose/CDP-alcohol diphosphatase</fullName>
        <ecNumber evidence="5">3.6.1.13</ecNumber>
        <ecNumber evidence="4">3.6.1.16</ecNumber>
        <ecNumber evidence="6">3.6.1.53</ecNumber>
    </recommendedName>
    <alternativeName>
        <fullName evidence="12">ADPRibase-Mn</fullName>
    </alternativeName>
    <alternativeName>
        <fullName evidence="11">CDP-choline phosphohydrolase</fullName>
    </alternativeName>
</protein>
<comment type="subunit">
    <text evidence="3">Monomer.</text>
</comment>
<dbReference type="InParanoid" id="A0A6P7IGY7"/>
<dbReference type="EC" id="3.6.1.53" evidence="6"/>
<evidence type="ECO:0000256" key="1">
    <source>
        <dbReference type="ARBA" id="ARBA00001946"/>
    </source>
</evidence>
<keyword evidence="10" id="KW-0862">Zinc</keyword>
<keyword evidence="8" id="KW-0479">Metal-binding</keyword>
<evidence type="ECO:0000256" key="4">
    <source>
        <dbReference type="ARBA" id="ARBA00012443"/>
    </source>
</evidence>
<evidence type="ECO:0000259" key="17">
    <source>
        <dbReference type="Pfam" id="PF00149"/>
    </source>
</evidence>
<evidence type="ECO:0000313" key="18">
    <source>
        <dbReference type="Proteomes" id="UP000515145"/>
    </source>
</evidence>
<evidence type="ECO:0000256" key="12">
    <source>
        <dbReference type="ARBA" id="ARBA00032579"/>
    </source>
</evidence>
<evidence type="ECO:0000256" key="15">
    <source>
        <dbReference type="ARBA" id="ARBA00047894"/>
    </source>
</evidence>
<evidence type="ECO:0000256" key="7">
    <source>
        <dbReference type="ARBA" id="ARBA00016378"/>
    </source>
</evidence>
<comment type="catalytic activity">
    <reaction evidence="14">
        <text>CDP-choline + H2O = phosphocholine + CMP + 2 H(+)</text>
        <dbReference type="Rhea" id="RHEA:32487"/>
        <dbReference type="ChEBI" id="CHEBI:15377"/>
        <dbReference type="ChEBI" id="CHEBI:15378"/>
        <dbReference type="ChEBI" id="CHEBI:58779"/>
        <dbReference type="ChEBI" id="CHEBI:60377"/>
        <dbReference type="ChEBI" id="CHEBI:295975"/>
        <dbReference type="EC" id="3.6.1.53"/>
    </reaction>
</comment>
<dbReference type="OrthoDB" id="9675250at2759"/>
<evidence type="ECO:0000256" key="9">
    <source>
        <dbReference type="ARBA" id="ARBA00022801"/>
    </source>
</evidence>
<keyword evidence="18" id="KW-1185">Reference proteome</keyword>
<dbReference type="InterPro" id="IPR004843">
    <property type="entry name" value="Calcineurin-like_PHP"/>
</dbReference>
<comment type="catalytic activity">
    <reaction evidence="15">
        <text>ADP-D-ribose + H2O = D-ribose 5-phosphate + AMP + 2 H(+)</text>
        <dbReference type="Rhea" id="RHEA:10412"/>
        <dbReference type="ChEBI" id="CHEBI:15377"/>
        <dbReference type="ChEBI" id="CHEBI:15378"/>
        <dbReference type="ChEBI" id="CHEBI:57967"/>
        <dbReference type="ChEBI" id="CHEBI:78346"/>
        <dbReference type="ChEBI" id="CHEBI:456215"/>
        <dbReference type="EC" id="3.6.1.53"/>
    </reaction>
</comment>
<evidence type="ECO:0000256" key="8">
    <source>
        <dbReference type="ARBA" id="ARBA00022723"/>
    </source>
</evidence>
<proteinExistence type="inferred from homology"/>
<evidence type="ECO:0000256" key="5">
    <source>
        <dbReference type="ARBA" id="ARBA00012453"/>
    </source>
</evidence>
<dbReference type="Gene3D" id="3.60.21.10">
    <property type="match status" value="1"/>
</dbReference>
<dbReference type="GO" id="GO:0047734">
    <property type="term" value="F:CDP-glycerol diphosphatase activity"/>
    <property type="evidence" value="ECO:0007669"/>
    <property type="project" value="UniProtKB-EC"/>
</dbReference>
<comment type="catalytic activity">
    <reaction evidence="16">
        <text>ADP-D-ribose + H2O = D-ribose 5-phosphate + AMP + 2 H(+)</text>
        <dbReference type="Rhea" id="RHEA:10412"/>
        <dbReference type="ChEBI" id="CHEBI:15377"/>
        <dbReference type="ChEBI" id="CHEBI:15378"/>
        <dbReference type="ChEBI" id="CHEBI:57967"/>
        <dbReference type="ChEBI" id="CHEBI:78346"/>
        <dbReference type="ChEBI" id="CHEBI:456215"/>
        <dbReference type="EC" id="3.6.1.13"/>
    </reaction>
</comment>
<gene>
    <name evidence="19" type="primary">adprm</name>
</gene>
<dbReference type="AlphaFoldDB" id="A0A6P7IGY7"/>
<accession>A0A6P7IGY7</accession>
<dbReference type="FunCoup" id="A0A6P7IGY7">
    <property type="interactions" value="119"/>
</dbReference>
<comment type="catalytic activity">
    <reaction evidence="13">
        <text>CDP-glycerol + H2O = sn-glycerol 3-phosphate + CMP + 2 H(+)</text>
        <dbReference type="Rhea" id="RHEA:21692"/>
        <dbReference type="ChEBI" id="CHEBI:15377"/>
        <dbReference type="ChEBI" id="CHEBI:15378"/>
        <dbReference type="ChEBI" id="CHEBI:57597"/>
        <dbReference type="ChEBI" id="CHEBI:58311"/>
        <dbReference type="ChEBI" id="CHEBI:60377"/>
        <dbReference type="EC" id="3.6.1.16"/>
    </reaction>
</comment>
<feature type="domain" description="Calcineurin-like phosphoesterase" evidence="17">
    <location>
        <begin position="39"/>
        <end position="301"/>
    </location>
</feature>
<sequence length="367" mass="41589">MTQVPAGWCSPAPVCRKTAFVAKTRPKMEDCAQQTPLFTFGVIADIQYADIEDGYNYSRSHRRYYRSSLQLLRNAVESWSESAVQPEFILQLGDIIDGFNKGRGASERALDTVLREFSSSPVEVHHVWGNHEFYNFSRSALLRSKLNSTLHTDRSLNAAPSTSDVYAYHFSPFPGFTFVVMDAYDVSLLGREKTSELYNEAMTLIKKYNHNEDLNCPPGFEDLRQRFTMFNGGFSKEQLDWLDSVLTLTDEKQEKVTIVSHLPVHPHSTDPICLAWNFDELLAIIRSHSSVVCYMAGHDHDGGYCRDKDTGVHHLTLEGVIETPPDSNAFGTVSVYKDRMVLKGNGRTRDRVFLYPQSQSDAEHRAV</sequence>
<dbReference type="Proteomes" id="UP000515145">
    <property type="component" value="Chromosome 6"/>
</dbReference>
<keyword evidence="9" id="KW-0378">Hydrolase</keyword>
<dbReference type="InterPro" id="IPR041869">
    <property type="entry name" value="MPP_ADPRM"/>
</dbReference>
<dbReference type="EC" id="3.6.1.16" evidence="4"/>
<dbReference type="GeneID" id="114437480"/>
<organism evidence="18 19">
    <name type="scientific">Parambassis ranga</name>
    <name type="common">Indian glassy fish</name>
    <dbReference type="NCBI Taxonomy" id="210632"/>
    <lineage>
        <taxon>Eukaryota</taxon>
        <taxon>Metazoa</taxon>
        <taxon>Chordata</taxon>
        <taxon>Craniata</taxon>
        <taxon>Vertebrata</taxon>
        <taxon>Euteleostomi</taxon>
        <taxon>Actinopterygii</taxon>
        <taxon>Neopterygii</taxon>
        <taxon>Teleostei</taxon>
        <taxon>Neoteleostei</taxon>
        <taxon>Acanthomorphata</taxon>
        <taxon>Ovalentaria</taxon>
        <taxon>Ambassidae</taxon>
        <taxon>Parambassis</taxon>
    </lineage>
</organism>
<evidence type="ECO:0000256" key="16">
    <source>
        <dbReference type="ARBA" id="ARBA00049546"/>
    </source>
</evidence>
<dbReference type="GO" id="GO:0008663">
    <property type="term" value="F:2',3'-cyclic-nucleotide 2'-phosphodiesterase activity"/>
    <property type="evidence" value="ECO:0007669"/>
    <property type="project" value="TreeGrafter"/>
</dbReference>
<evidence type="ECO:0000256" key="10">
    <source>
        <dbReference type="ARBA" id="ARBA00022833"/>
    </source>
</evidence>
<dbReference type="Pfam" id="PF00149">
    <property type="entry name" value="Metallophos"/>
    <property type="match status" value="1"/>
</dbReference>
<dbReference type="GO" id="GO:0047631">
    <property type="term" value="F:ADP-ribose diphosphatase activity"/>
    <property type="evidence" value="ECO:0007669"/>
    <property type="project" value="UniProtKB-EC"/>
</dbReference>
<evidence type="ECO:0000256" key="14">
    <source>
        <dbReference type="ARBA" id="ARBA00047636"/>
    </source>
</evidence>
<dbReference type="PANTHER" id="PTHR16509:SF1">
    <property type="entry name" value="MANGANESE-DEPENDENT ADP-RIBOSE_CDP-ALCOHOL DIPHOSPHATASE"/>
    <property type="match status" value="1"/>
</dbReference>
<comment type="similarity">
    <text evidence="2">Belongs to the ADPRibase-Mn family.</text>
</comment>
<dbReference type="CTD" id="56985"/>
<dbReference type="SUPFAM" id="SSF56300">
    <property type="entry name" value="Metallo-dependent phosphatases"/>
    <property type="match status" value="1"/>
</dbReference>
<dbReference type="EC" id="3.6.1.13" evidence="5"/>
<reference evidence="19" key="1">
    <citation type="submission" date="2025-08" db="UniProtKB">
        <authorList>
            <consortium name="RefSeq"/>
        </authorList>
    </citation>
    <scope>IDENTIFICATION</scope>
</reference>